<keyword evidence="10" id="KW-1207">Sterol metabolism</keyword>
<dbReference type="InterPro" id="IPR041431">
    <property type="entry name" value="Mvd1_C"/>
</dbReference>
<keyword evidence="9" id="KW-0443">Lipid metabolism</keyword>
<dbReference type="InterPro" id="IPR053859">
    <property type="entry name" value="MVD-like_N"/>
</dbReference>
<keyword evidence="7" id="KW-0752">Steroid biosynthesis</keyword>
<dbReference type="EMBL" id="FP929083">
    <property type="protein sequence ID" value="CBX92249.1"/>
    <property type="molecule type" value="Genomic_DNA"/>
</dbReference>
<dbReference type="PANTHER" id="PTHR10977">
    <property type="entry name" value="DIPHOSPHOMEVALONATE DECARBOXYLASE"/>
    <property type="match status" value="1"/>
</dbReference>
<dbReference type="Gene3D" id="3.30.230.10">
    <property type="match status" value="1"/>
</dbReference>
<feature type="region of interest" description="Disordered" evidence="14">
    <location>
        <begin position="752"/>
        <end position="803"/>
    </location>
</feature>
<evidence type="ECO:0000256" key="4">
    <source>
        <dbReference type="ARBA" id="ARBA00022516"/>
    </source>
</evidence>
<keyword evidence="15" id="KW-0812">Transmembrane</keyword>
<evidence type="ECO:0000259" key="16">
    <source>
        <dbReference type="Pfam" id="PF18376"/>
    </source>
</evidence>
<evidence type="ECO:0000256" key="14">
    <source>
        <dbReference type="SAM" id="MobiDB-lite"/>
    </source>
</evidence>
<dbReference type="InParanoid" id="E5R4X6"/>
<feature type="transmembrane region" description="Helical" evidence="15">
    <location>
        <begin position="695"/>
        <end position="717"/>
    </location>
</feature>
<dbReference type="GO" id="GO:0004163">
    <property type="term" value="F:diphosphomevalonate decarboxylase activity"/>
    <property type="evidence" value="ECO:0007669"/>
    <property type="project" value="UniProtKB-EC"/>
</dbReference>
<dbReference type="VEuPathDB" id="FungiDB:LEMA_P049550.1"/>
<feature type="transmembrane region" description="Helical" evidence="15">
    <location>
        <begin position="618"/>
        <end position="637"/>
    </location>
</feature>
<dbReference type="eggNOG" id="KOG2833">
    <property type="taxonomic scope" value="Eukaryota"/>
</dbReference>
<feature type="domain" description="Diphosphomevalonate decarboxylase-like N-terminal" evidence="17">
    <location>
        <begin position="61"/>
        <end position="232"/>
    </location>
</feature>
<dbReference type="FunFam" id="3.30.230.10:FF:000018">
    <property type="entry name" value="Diphosphomevalonate decarboxylase"/>
    <property type="match status" value="1"/>
</dbReference>
<evidence type="ECO:0000256" key="11">
    <source>
        <dbReference type="ARBA" id="ARBA00023221"/>
    </source>
</evidence>
<dbReference type="PANTHER" id="PTHR10977:SF3">
    <property type="entry name" value="DIPHOSPHOMEVALONATE DECARBOXYLASE"/>
    <property type="match status" value="1"/>
</dbReference>
<feature type="compositionally biased region" description="Low complexity" evidence="14">
    <location>
        <begin position="755"/>
        <end position="767"/>
    </location>
</feature>
<sequence>MLIGSLRTLASPSPPWALLGLPHQKPLFLPLHLTLTPPNNNNNNSNNNNDMADIHRASTTAPVNIAVIKYWGKRDPKLNLPTNSSLSVTLAQSDLRTHTTASCSPSYPAEDTLLLNGQPQDVSGARTQACFRELRTLRRKLEEQDSSLPKLADQPLRIVSENNFPTAAGLASSAAGFAALVRAIANLYELPSSPTDLSRIARQGSGSACRSLFGGYVGWEQGSAADGSDSVAFQVAPASHWPNMRAVILVVSAAKKGVSSTTGMQTTVATSSLFQSRAKETVPRRMKEMQEAIKNKDFETFGKVTMMDSNSFHATCLDTFPPIFYLNDISRAAIMVVNAINAAAGKIIAAYTFDAGPNAVVYYLEENEKDVAGLFKLILGDKDGWQGERGAKVQANPSELEKVKGDCGPAIAALEEGVSRVILTGVGEGPERTDVMLIDGKGSTTAPLHGLQTAQNYNDELHFTLEITVSQAPSFHLSAMQVSSDFGHSMEDGGASEEERYRECVAQVRDGDSVAASLAWANLSFSLSLSTFFSLPVLSQQPSFLTSFNQPFARHTLKLSTAGQINYSTFSVPASSTNKTICYIILNILRGLNIIALASVVASSIVMLVKTFIISKFFFFDATSHVITAIAGLFLIVSECSLFRNFFARNWPLLSSAHGFVTLGCAMMVIGLNMLGNMNKQATSQESLGMPFWRLLVASGILAIVIGFFNIVASFIFRDKARNITARRVRSRGAMTLQEDIETASAYDPKHKDFTISTHHTGSSSSRTHMHHSPPLRNPTPPIDLHSPPLPNNKEQDAQNPLHDFSFSPLRAFRSARQSFLPSYHSTSPTSATSAPKPKPSFLASHRPCSSIYSRTTSGEPQKKRFWQRQREEQEEEVARMPQISYPLNVNPQFAHLVRPDLAHHPSVRRPEVTEWDKI</sequence>
<feature type="transmembrane region" description="Helical" evidence="15">
    <location>
        <begin position="657"/>
        <end position="675"/>
    </location>
</feature>
<feature type="compositionally biased region" description="Polar residues" evidence="14">
    <location>
        <begin position="851"/>
        <end position="860"/>
    </location>
</feature>
<dbReference type="InterPro" id="IPR014721">
    <property type="entry name" value="Ribsml_uS5_D2-typ_fold_subgr"/>
</dbReference>
<dbReference type="InterPro" id="IPR029765">
    <property type="entry name" value="Mev_diP_decarb"/>
</dbReference>
<dbReference type="SUPFAM" id="SSF54211">
    <property type="entry name" value="Ribosomal protein S5 domain 2-like"/>
    <property type="match status" value="1"/>
</dbReference>
<keyword evidence="11" id="KW-0753">Steroid metabolism</keyword>
<comment type="catalytic activity">
    <reaction evidence="13">
        <text>(R)-5-diphosphomevalonate + ATP = isopentenyl diphosphate + ADP + phosphate + CO2</text>
        <dbReference type="Rhea" id="RHEA:23732"/>
        <dbReference type="ChEBI" id="CHEBI:16526"/>
        <dbReference type="ChEBI" id="CHEBI:30616"/>
        <dbReference type="ChEBI" id="CHEBI:43474"/>
        <dbReference type="ChEBI" id="CHEBI:57557"/>
        <dbReference type="ChEBI" id="CHEBI:128769"/>
        <dbReference type="ChEBI" id="CHEBI:456216"/>
        <dbReference type="EC" id="4.1.1.33"/>
    </reaction>
    <physiologicalReaction direction="left-to-right" evidence="13">
        <dbReference type="Rhea" id="RHEA:23733"/>
    </physiologicalReaction>
</comment>
<evidence type="ECO:0000313" key="20">
    <source>
        <dbReference type="Proteomes" id="UP000002668"/>
    </source>
</evidence>
<dbReference type="AlphaFoldDB" id="E5R4X6"/>
<feature type="transmembrane region" description="Helical" evidence="15">
    <location>
        <begin position="583"/>
        <end position="606"/>
    </location>
</feature>
<feature type="domain" description="DUF7598" evidence="18">
    <location>
        <begin position="583"/>
        <end position="716"/>
    </location>
</feature>
<comment type="pathway">
    <text evidence="1">Isoprenoid biosynthesis; isopentenyl diphosphate biosynthesis via mevalonate pathway; isopentenyl diphosphate from (R)-mevalonate: step 3/3.</text>
</comment>
<evidence type="ECO:0000259" key="18">
    <source>
        <dbReference type="Pfam" id="PF24535"/>
    </source>
</evidence>
<keyword evidence="12" id="KW-0456">Lyase</keyword>
<dbReference type="GO" id="GO:0016126">
    <property type="term" value="P:sterol biosynthetic process"/>
    <property type="evidence" value="ECO:0007669"/>
    <property type="project" value="UniProtKB-KW"/>
</dbReference>
<keyword evidence="20" id="KW-1185">Reference proteome</keyword>
<dbReference type="GO" id="GO:0005524">
    <property type="term" value="F:ATP binding"/>
    <property type="evidence" value="ECO:0007669"/>
    <property type="project" value="UniProtKB-KW"/>
</dbReference>
<organism evidence="20">
    <name type="scientific">Leptosphaeria maculans (strain JN3 / isolate v23.1.3 / race Av1-4-5-6-7-8)</name>
    <name type="common">Blackleg fungus</name>
    <name type="synonym">Phoma lingam</name>
    <dbReference type="NCBI Taxonomy" id="985895"/>
    <lineage>
        <taxon>Eukaryota</taxon>
        <taxon>Fungi</taxon>
        <taxon>Dikarya</taxon>
        <taxon>Ascomycota</taxon>
        <taxon>Pezizomycotina</taxon>
        <taxon>Dothideomycetes</taxon>
        <taxon>Pleosporomycetidae</taxon>
        <taxon>Pleosporales</taxon>
        <taxon>Pleosporineae</taxon>
        <taxon>Leptosphaeriaceae</taxon>
        <taxon>Plenodomus</taxon>
        <taxon>Plenodomus lingam/Leptosphaeria maculans species complex</taxon>
    </lineage>
</organism>
<gene>
    <name evidence="19" type="ORF">LEMA_P049550.1</name>
</gene>
<dbReference type="InterPro" id="IPR056019">
    <property type="entry name" value="DUF7598"/>
</dbReference>
<keyword evidence="8" id="KW-0756">Sterol biosynthesis</keyword>
<dbReference type="Pfam" id="PF22700">
    <property type="entry name" value="MVD-like_N"/>
    <property type="match status" value="1"/>
</dbReference>
<keyword evidence="5" id="KW-0547">Nucleotide-binding</keyword>
<evidence type="ECO:0000256" key="3">
    <source>
        <dbReference type="ARBA" id="ARBA00012296"/>
    </source>
</evidence>
<dbReference type="FunFam" id="3.30.70.890:FF:000005">
    <property type="entry name" value="Diphosphomevalonate decarboxylase"/>
    <property type="match status" value="1"/>
</dbReference>
<evidence type="ECO:0000256" key="7">
    <source>
        <dbReference type="ARBA" id="ARBA00022955"/>
    </source>
</evidence>
<dbReference type="NCBIfam" id="TIGR01240">
    <property type="entry name" value="mevDPdecarb"/>
    <property type="match status" value="1"/>
</dbReference>
<dbReference type="InterPro" id="IPR020568">
    <property type="entry name" value="Ribosomal_Su5_D2-typ_SF"/>
</dbReference>
<evidence type="ECO:0000256" key="10">
    <source>
        <dbReference type="ARBA" id="ARBA00023166"/>
    </source>
</evidence>
<evidence type="ECO:0000313" key="19">
    <source>
        <dbReference type="EMBL" id="CBX92249.1"/>
    </source>
</evidence>
<dbReference type="HOGENOM" id="CLU_317136_0_0_1"/>
<evidence type="ECO:0000256" key="15">
    <source>
        <dbReference type="SAM" id="Phobius"/>
    </source>
</evidence>
<evidence type="ECO:0000256" key="12">
    <source>
        <dbReference type="ARBA" id="ARBA00023239"/>
    </source>
</evidence>
<dbReference type="SUPFAM" id="SSF55060">
    <property type="entry name" value="GHMP Kinase, C-terminal domain"/>
    <property type="match status" value="1"/>
</dbReference>
<proteinExistence type="inferred from homology"/>
<feature type="domain" description="Mvd1 C-terminal" evidence="16">
    <location>
        <begin position="246"/>
        <end position="431"/>
    </location>
</feature>
<evidence type="ECO:0000256" key="6">
    <source>
        <dbReference type="ARBA" id="ARBA00022840"/>
    </source>
</evidence>
<dbReference type="EC" id="4.1.1.33" evidence="3"/>
<feature type="compositionally biased region" description="Low complexity" evidence="14">
    <location>
        <begin position="826"/>
        <end position="836"/>
    </location>
</feature>
<protein>
    <recommendedName>
        <fullName evidence="3">diphosphomevalonate decarboxylase</fullName>
        <ecNumber evidence="3">4.1.1.33</ecNumber>
    </recommendedName>
</protein>
<accession>E5R4X6</accession>
<evidence type="ECO:0000256" key="5">
    <source>
        <dbReference type="ARBA" id="ARBA00022741"/>
    </source>
</evidence>
<dbReference type="GO" id="GO:0005829">
    <property type="term" value="C:cytosol"/>
    <property type="evidence" value="ECO:0007669"/>
    <property type="project" value="InterPro"/>
</dbReference>
<name>E5R4X6_LEPMJ</name>
<dbReference type="Pfam" id="PF24535">
    <property type="entry name" value="DUF7598"/>
    <property type="match status" value="1"/>
</dbReference>
<dbReference type="STRING" id="985895.E5R4X6"/>
<dbReference type="Proteomes" id="UP000002668">
    <property type="component" value="Genome"/>
</dbReference>
<keyword evidence="15" id="KW-1133">Transmembrane helix</keyword>
<dbReference type="Gene3D" id="3.30.70.890">
    <property type="entry name" value="GHMP kinase, C-terminal domain"/>
    <property type="match status" value="1"/>
</dbReference>
<evidence type="ECO:0000256" key="1">
    <source>
        <dbReference type="ARBA" id="ARBA00005055"/>
    </source>
</evidence>
<dbReference type="GO" id="GO:0019287">
    <property type="term" value="P:isopentenyl diphosphate biosynthetic process, mevalonate pathway"/>
    <property type="evidence" value="ECO:0007669"/>
    <property type="project" value="InterPro"/>
</dbReference>
<evidence type="ECO:0000256" key="13">
    <source>
        <dbReference type="ARBA" id="ARBA00048416"/>
    </source>
</evidence>
<feature type="region of interest" description="Disordered" evidence="14">
    <location>
        <begin position="822"/>
        <end position="874"/>
    </location>
</feature>
<keyword evidence="4" id="KW-0444">Lipid biosynthesis</keyword>
<dbReference type="OrthoDB" id="10253702at2759"/>
<keyword evidence="6" id="KW-0067">ATP-binding</keyword>
<evidence type="ECO:0000259" key="17">
    <source>
        <dbReference type="Pfam" id="PF22700"/>
    </source>
</evidence>
<evidence type="ECO:0000256" key="2">
    <source>
        <dbReference type="ARBA" id="ARBA00008831"/>
    </source>
</evidence>
<dbReference type="InterPro" id="IPR036554">
    <property type="entry name" value="GHMP_kinase_C_sf"/>
</dbReference>
<evidence type="ECO:0000256" key="9">
    <source>
        <dbReference type="ARBA" id="ARBA00023098"/>
    </source>
</evidence>
<dbReference type="Pfam" id="PF18376">
    <property type="entry name" value="MDD_C"/>
    <property type="match status" value="1"/>
</dbReference>
<comment type="similarity">
    <text evidence="2">Belongs to the diphosphomevalonate decarboxylase family.</text>
</comment>
<keyword evidence="15" id="KW-0472">Membrane</keyword>
<evidence type="ECO:0000256" key="8">
    <source>
        <dbReference type="ARBA" id="ARBA00023011"/>
    </source>
</evidence>
<reference evidence="20" key="1">
    <citation type="journal article" date="2011" name="Nat. Commun.">
        <title>Effector diversification within compartments of the Leptosphaeria maculans genome affected by Repeat-Induced Point mutations.</title>
        <authorList>
            <person name="Rouxel T."/>
            <person name="Grandaubert J."/>
            <person name="Hane J.K."/>
            <person name="Hoede C."/>
            <person name="van de Wouw A.P."/>
            <person name="Couloux A."/>
            <person name="Dominguez V."/>
            <person name="Anthouard V."/>
            <person name="Bally P."/>
            <person name="Bourras S."/>
            <person name="Cozijnsen A.J."/>
            <person name="Ciuffetti L.M."/>
            <person name="Degrave A."/>
            <person name="Dilmaghani A."/>
            <person name="Duret L."/>
            <person name="Fudal I."/>
            <person name="Goodwin S.B."/>
            <person name="Gout L."/>
            <person name="Glaser N."/>
            <person name="Linglin J."/>
            <person name="Kema G.H.J."/>
            <person name="Lapalu N."/>
            <person name="Lawrence C.B."/>
            <person name="May K."/>
            <person name="Meyer M."/>
            <person name="Ollivier B."/>
            <person name="Poulain J."/>
            <person name="Schoch C.L."/>
            <person name="Simon A."/>
            <person name="Spatafora J.W."/>
            <person name="Stachowiak A."/>
            <person name="Turgeon B.G."/>
            <person name="Tyler B.M."/>
            <person name="Vincent D."/>
            <person name="Weissenbach J."/>
            <person name="Amselem J."/>
            <person name="Quesneville H."/>
            <person name="Oliver R.P."/>
            <person name="Wincker P."/>
            <person name="Balesdent M.-H."/>
            <person name="Howlett B.J."/>
        </authorList>
    </citation>
    <scope>NUCLEOTIDE SEQUENCE [LARGE SCALE GENOMIC DNA]</scope>
    <source>
        <strain evidence="20">JN3 / isolate v23.1.3 / race Av1-4-5-6-7-8</strain>
    </source>
</reference>